<protein>
    <submittedName>
        <fullName evidence="2">Uncharacterized protein</fullName>
    </submittedName>
</protein>
<sequence length="248" mass="26442">MGVTCLAQAAASLDSQPLPAPTGKPAPALRRGISWEEKTFGVADAAVIETGGFPLEPPANHTFLTLREFASKSMAFLVSNPEGSYAPDVPKVRLDAAMAVSCASLFPLGVVYYYVGQVYLFHMITVLTATSVLADAVFHNSHFFDLLDRYWATACVCAIVYYAFSFLGGLSASASPIVLLGAVPVQVALLLAPLSCLKKSRSYPIGSEEWRKAHAQWHYVATVCCSLTALLSSHLMGMGHAGRLASPL</sequence>
<reference evidence="2" key="1">
    <citation type="submission" date="2021-01" db="EMBL/GenBank/DDBJ databases">
        <authorList>
            <person name="Corre E."/>
            <person name="Pelletier E."/>
            <person name="Niang G."/>
            <person name="Scheremetjew M."/>
            <person name="Finn R."/>
            <person name="Kale V."/>
            <person name="Holt S."/>
            <person name="Cochrane G."/>
            <person name="Meng A."/>
            <person name="Brown T."/>
            <person name="Cohen L."/>
        </authorList>
    </citation>
    <scope>NUCLEOTIDE SEQUENCE</scope>
    <source>
        <strain evidence="2">CCMP644</strain>
    </source>
</reference>
<organism evidence="2">
    <name type="scientific">Hemiselmis andersenii</name>
    <name type="common">Cryptophyte alga</name>
    <dbReference type="NCBI Taxonomy" id="464988"/>
    <lineage>
        <taxon>Eukaryota</taxon>
        <taxon>Cryptophyceae</taxon>
        <taxon>Cryptomonadales</taxon>
        <taxon>Hemiselmidaceae</taxon>
        <taxon>Hemiselmis</taxon>
    </lineage>
</organism>
<feature type="transmembrane region" description="Helical" evidence="1">
    <location>
        <begin position="217"/>
        <end position="238"/>
    </location>
</feature>
<dbReference type="EMBL" id="HBFX01059525">
    <property type="protein sequence ID" value="CAD8984836.1"/>
    <property type="molecule type" value="Transcribed_RNA"/>
</dbReference>
<keyword evidence="1" id="KW-0812">Transmembrane</keyword>
<proteinExistence type="predicted"/>
<evidence type="ECO:0000256" key="1">
    <source>
        <dbReference type="SAM" id="Phobius"/>
    </source>
</evidence>
<dbReference type="AlphaFoldDB" id="A0A6U4NQB6"/>
<accession>A0A6U4NQB6</accession>
<feature type="transmembrane region" description="Helical" evidence="1">
    <location>
        <begin position="177"/>
        <end position="197"/>
    </location>
</feature>
<gene>
    <name evidence="2" type="ORF">HAND00432_LOCUS35849</name>
</gene>
<name>A0A6U4NQB6_HEMAN</name>
<keyword evidence="1" id="KW-0472">Membrane</keyword>
<keyword evidence="1" id="KW-1133">Transmembrane helix</keyword>
<feature type="transmembrane region" description="Helical" evidence="1">
    <location>
        <begin position="150"/>
        <end position="171"/>
    </location>
</feature>
<evidence type="ECO:0000313" key="2">
    <source>
        <dbReference type="EMBL" id="CAD8984836.1"/>
    </source>
</evidence>